<dbReference type="Proteomes" id="UP000198853">
    <property type="component" value="Unassembled WGS sequence"/>
</dbReference>
<protein>
    <submittedName>
        <fullName evidence="2">Uncharacterized protein</fullName>
    </submittedName>
</protein>
<dbReference type="EMBL" id="FNEN01000005">
    <property type="protein sequence ID" value="SDI72856.1"/>
    <property type="molecule type" value="Genomic_DNA"/>
</dbReference>
<dbReference type="AlphaFoldDB" id="A0A1G8MYC0"/>
<reference evidence="2 3" key="1">
    <citation type="submission" date="2016-10" db="EMBL/GenBank/DDBJ databases">
        <authorList>
            <person name="de Groot N.N."/>
        </authorList>
    </citation>
    <scope>NUCLEOTIDE SEQUENCE [LARGE SCALE GENOMIC DNA]</scope>
    <source>
        <strain evidence="2 3">DSM 21771</strain>
    </source>
</reference>
<gene>
    <name evidence="2" type="ORF">SAMN04488123_10599</name>
</gene>
<proteinExistence type="predicted"/>
<accession>A0A1G8MYC0</accession>
<sequence>MFLCDDDHLIQDREDLIGKCPEQTGKSDPKGIKRKNKSRDQAASSSLRKKELLTGQMS</sequence>
<feature type="region of interest" description="Disordered" evidence="1">
    <location>
        <begin position="15"/>
        <end position="58"/>
    </location>
</feature>
<dbReference type="RefSeq" id="WP_176764663.1">
    <property type="nucleotide sequence ID" value="NZ_FNEN01000005.1"/>
</dbReference>
<organism evidence="2 3">
    <name type="scientific">Natribacillus halophilus</name>
    <dbReference type="NCBI Taxonomy" id="549003"/>
    <lineage>
        <taxon>Bacteria</taxon>
        <taxon>Bacillati</taxon>
        <taxon>Bacillota</taxon>
        <taxon>Bacilli</taxon>
        <taxon>Bacillales</taxon>
        <taxon>Bacillaceae</taxon>
        <taxon>Natribacillus</taxon>
    </lineage>
</organism>
<evidence type="ECO:0000256" key="1">
    <source>
        <dbReference type="SAM" id="MobiDB-lite"/>
    </source>
</evidence>
<name>A0A1G8MYC0_9BACI</name>
<evidence type="ECO:0000313" key="2">
    <source>
        <dbReference type="EMBL" id="SDI72856.1"/>
    </source>
</evidence>
<keyword evidence="3" id="KW-1185">Reference proteome</keyword>
<evidence type="ECO:0000313" key="3">
    <source>
        <dbReference type="Proteomes" id="UP000198853"/>
    </source>
</evidence>